<evidence type="ECO:0000259" key="3">
    <source>
        <dbReference type="PROSITE" id="PS50113"/>
    </source>
</evidence>
<evidence type="ECO:0000259" key="2">
    <source>
        <dbReference type="PROSITE" id="PS50112"/>
    </source>
</evidence>
<keyword evidence="5" id="KW-1185">Reference proteome</keyword>
<dbReference type="SUPFAM" id="SSF55785">
    <property type="entry name" value="PYP-like sensor domain (PAS domain)"/>
    <property type="match status" value="2"/>
</dbReference>
<dbReference type="Proteomes" id="UP000823588">
    <property type="component" value="Unassembled WGS sequence"/>
</dbReference>
<dbReference type="SMART" id="SM00091">
    <property type="entry name" value="PAS"/>
    <property type="match status" value="2"/>
</dbReference>
<sequence>MIDLSLMDEPEDIGIEAPSLRPLLSDEGNQRLVREWVEGHDRYTLADPNQPIETATFDCCILDGEMLRTHAETLRTRKREADPVLLPCLLLVPEADLSLIETDRGEIADSVVFKTADEVVSMPIKKAELEWRIGALVRLRAQSLCLKERTEALELFKRAVEASGHAITMNDMDGTIRYANPAFESVTGYDRDNVIGESADLLTPGESSTGYGEELWDTLAAGNTWRQEITNERRDGSQYVADQTIAPIIEDGEPKAFVAVQNDITERKQLEGRLSVYRDIIERLDDPIMVQTRDGEFQLVNDALCSFAGLSRDELLDANEYAFMDPETATTIAKRKQEVMETEEPVKYSVEPTFEHSDKEAIFYTTRYPYYEDGELAGTFAICRDVTDLEERTRQLNVLDNVLRHNIRNDLNVIHGRATQLSEDLEAEHGELADVIVNRAEALVTTSEKSRDITSVLNKRYTPSSIDLGQIVRRLTTELREEWPTAQIDVTGPDHLVVSAIDPIDVAIEELLTNAVIHNDSDDPRVHVELAVDGSWGTLTVRDNGPGISEFDRDVLESGTAIETLSHGSGLGLWVVYWMTKRSRGDITVTTREPRGTEITIRLPLAPDERLAPSE</sequence>
<dbReference type="PRINTS" id="PR00344">
    <property type="entry name" value="BCTRLSENSOR"/>
</dbReference>
<dbReference type="SUPFAM" id="SSF55874">
    <property type="entry name" value="ATPase domain of HSP90 chaperone/DNA topoisomerase II/histidine kinase"/>
    <property type="match status" value="1"/>
</dbReference>
<evidence type="ECO:0000313" key="5">
    <source>
        <dbReference type="Proteomes" id="UP000823588"/>
    </source>
</evidence>
<dbReference type="InterPro" id="IPR001610">
    <property type="entry name" value="PAC"/>
</dbReference>
<feature type="domain" description="PAS" evidence="2">
    <location>
        <begin position="273"/>
        <end position="343"/>
    </location>
</feature>
<dbReference type="InterPro" id="IPR000700">
    <property type="entry name" value="PAS-assoc_C"/>
</dbReference>
<dbReference type="PANTHER" id="PTHR43065">
    <property type="entry name" value="SENSOR HISTIDINE KINASE"/>
    <property type="match status" value="1"/>
</dbReference>
<evidence type="ECO:0000313" key="4">
    <source>
        <dbReference type="EMBL" id="MBP1922235.1"/>
    </source>
</evidence>
<dbReference type="EMBL" id="JAGGKQ010000006">
    <property type="protein sequence ID" value="MBP1922235.1"/>
    <property type="molecule type" value="Genomic_DNA"/>
</dbReference>
<feature type="domain" description="PAS" evidence="2">
    <location>
        <begin position="152"/>
        <end position="204"/>
    </location>
</feature>
<dbReference type="Pfam" id="PF08448">
    <property type="entry name" value="PAS_4"/>
    <property type="match status" value="1"/>
</dbReference>
<dbReference type="InterPro" id="IPR004358">
    <property type="entry name" value="Sig_transdc_His_kin-like_C"/>
</dbReference>
<dbReference type="OrthoDB" id="200505at2157"/>
<feature type="domain" description="Histidine kinase" evidence="1">
    <location>
        <begin position="402"/>
        <end position="607"/>
    </location>
</feature>
<feature type="domain" description="PAC" evidence="3">
    <location>
        <begin position="225"/>
        <end position="276"/>
    </location>
</feature>
<dbReference type="PROSITE" id="PS50113">
    <property type="entry name" value="PAC"/>
    <property type="match status" value="1"/>
</dbReference>
<gene>
    <name evidence="4" type="ORF">J2751_001241</name>
</gene>
<dbReference type="InterPro" id="IPR036890">
    <property type="entry name" value="HATPase_C_sf"/>
</dbReference>
<dbReference type="RefSeq" id="WP_209484186.1">
    <property type="nucleotide sequence ID" value="NZ_JAGGKQ010000006.1"/>
</dbReference>
<protein>
    <submittedName>
        <fullName evidence="4">PAS domain S-box-containing protein</fullName>
    </submittedName>
</protein>
<dbReference type="InterPro" id="IPR035965">
    <property type="entry name" value="PAS-like_dom_sf"/>
</dbReference>
<dbReference type="PANTHER" id="PTHR43065:SF23">
    <property type="entry name" value="SENSOR HISTIDINE KINASE PDTAS"/>
    <property type="match status" value="1"/>
</dbReference>
<dbReference type="Pfam" id="PF02518">
    <property type="entry name" value="HATPase_c"/>
    <property type="match status" value="1"/>
</dbReference>
<dbReference type="InterPro" id="IPR000014">
    <property type="entry name" value="PAS"/>
</dbReference>
<dbReference type="SMART" id="SM00387">
    <property type="entry name" value="HATPase_c"/>
    <property type="match status" value="1"/>
</dbReference>
<name>A0A8T4GGQ2_9EURY</name>
<organism evidence="4 5">
    <name type="scientific">Halorubrum alkaliphilum</name>
    <dbReference type="NCBI Taxonomy" id="261290"/>
    <lineage>
        <taxon>Archaea</taxon>
        <taxon>Methanobacteriati</taxon>
        <taxon>Methanobacteriota</taxon>
        <taxon>Stenosarchaea group</taxon>
        <taxon>Halobacteria</taxon>
        <taxon>Halobacteriales</taxon>
        <taxon>Haloferacaceae</taxon>
        <taxon>Halorubrum</taxon>
    </lineage>
</organism>
<dbReference type="NCBIfam" id="TIGR00229">
    <property type="entry name" value="sensory_box"/>
    <property type="match status" value="2"/>
</dbReference>
<dbReference type="GO" id="GO:0016772">
    <property type="term" value="F:transferase activity, transferring phosphorus-containing groups"/>
    <property type="evidence" value="ECO:0007669"/>
    <property type="project" value="InterPro"/>
</dbReference>
<dbReference type="InterPro" id="IPR003594">
    <property type="entry name" value="HATPase_dom"/>
</dbReference>
<comment type="caution">
    <text evidence="4">The sequence shown here is derived from an EMBL/GenBank/DDBJ whole genome shotgun (WGS) entry which is preliminary data.</text>
</comment>
<dbReference type="InterPro" id="IPR005467">
    <property type="entry name" value="His_kinase_dom"/>
</dbReference>
<dbReference type="InterPro" id="IPR013656">
    <property type="entry name" value="PAS_4"/>
</dbReference>
<dbReference type="SMART" id="SM00086">
    <property type="entry name" value="PAC"/>
    <property type="match status" value="2"/>
</dbReference>
<dbReference type="CDD" id="cd00130">
    <property type="entry name" value="PAS"/>
    <property type="match status" value="2"/>
</dbReference>
<accession>A0A8T4GGQ2</accession>
<dbReference type="PROSITE" id="PS50112">
    <property type="entry name" value="PAS"/>
    <property type="match status" value="2"/>
</dbReference>
<dbReference type="Gene3D" id="3.30.450.20">
    <property type="entry name" value="PAS domain"/>
    <property type="match status" value="2"/>
</dbReference>
<dbReference type="Pfam" id="PF13426">
    <property type="entry name" value="PAS_9"/>
    <property type="match status" value="1"/>
</dbReference>
<evidence type="ECO:0000259" key="1">
    <source>
        <dbReference type="PROSITE" id="PS50109"/>
    </source>
</evidence>
<dbReference type="AlphaFoldDB" id="A0A8T4GGQ2"/>
<proteinExistence type="predicted"/>
<reference evidence="4" key="1">
    <citation type="submission" date="2021-03" db="EMBL/GenBank/DDBJ databases">
        <title>Genomic Encyclopedia of Type Strains, Phase IV (KMG-IV): sequencing the most valuable type-strain genomes for metagenomic binning, comparative biology and taxonomic classification.</title>
        <authorList>
            <person name="Goeker M."/>
        </authorList>
    </citation>
    <scope>NUCLEOTIDE SEQUENCE</scope>
    <source>
        <strain evidence="4">DSM 23564</strain>
    </source>
</reference>
<dbReference type="Gene3D" id="3.30.565.10">
    <property type="entry name" value="Histidine kinase-like ATPase, C-terminal domain"/>
    <property type="match status" value="1"/>
</dbReference>
<dbReference type="PROSITE" id="PS50109">
    <property type="entry name" value="HIS_KIN"/>
    <property type="match status" value="1"/>
</dbReference>